<reference evidence="2" key="1">
    <citation type="submission" date="2013-10" db="EMBL/GenBank/DDBJ databases">
        <authorList>
            <person name="Schartl M."/>
            <person name="Warren W."/>
        </authorList>
    </citation>
    <scope>NUCLEOTIDE SEQUENCE [LARGE SCALE GENOMIC DNA]</scope>
    <source>
        <strain evidence="2">female</strain>
    </source>
</reference>
<proteinExistence type="predicted"/>
<evidence type="ECO:0000313" key="2">
    <source>
        <dbReference type="Proteomes" id="UP000028760"/>
    </source>
</evidence>
<dbReference type="EMBL" id="AYCK01014193">
    <property type="status" value="NOT_ANNOTATED_CDS"/>
    <property type="molecule type" value="Genomic_DNA"/>
</dbReference>
<accession>A0A096MB49</accession>
<sequence>MAFPAPVWLAVQEELLESGEPEEDCGSQSCFDDFNDQALFETFHLSRPCIAFITDAVRMRVKSAAFKKSQPPVDVMLMTALSYYAHGVFTSSVQAKAGINQPAALVNAVSIISGVIAGMSDVFISFPLTAEARARTASRMEELCGIPGVLGVLAPAHFKIRASPYDKKSFKSFINTLGYTSVVSQFICDSEGNILSVEKCCVGGAFEQELWDSSFKGKEVEDDLHGPFWFIGELRYHLTLVHIFIPSQNSVKKS</sequence>
<dbReference type="Ensembl" id="ENSPFOT00000024906.1">
    <property type="protein sequence ID" value="ENSPFOP00000028640.1"/>
    <property type="gene ID" value="ENSPFOG00000017767.2"/>
</dbReference>
<reference evidence="1" key="3">
    <citation type="submission" date="2025-09" db="UniProtKB">
        <authorList>
            <consortium name="Ensembl"/>
        </authorList>
    </citation>
    <scope>IDENTIFICATION</scope>
</reference>
<organism evidence="1 2">
    <name type="scientific">Poecilia formosa</name>
    <name type="common">Amazon molly</name>
    <name type="synonym">Limia formosa</name>
    <dbReference type="NCBI Taxonomy" id="48698"/>
    <lineage>
        <taxon>Eukaryota</taxon>
        <taxon>Metazoa</taxon>
        <taxon>Chordata</taxon>
        <taxon>Craniata</taxon>
        <taxon>Vertebrata</taxon>
        <taxon>Euteleostomi</taxon>
        <taxon>Actinopterygii</taxon>
        <taxon>Neopterygii</taxon>
        <taxon>Teleostei</taxon>
        <taxon>Neoteleostei</taxon>
        <taxon>Acanthomorphata</taxon>
        <taxon>Ovalentaria</taxon>
        <taxon>Atherinomorphae</taxon>
        <taxon>Cyprinodontiformes</taxon>
        <taxon>Poeciliidae</taxon>
        <taxon>Poeciliinae</taxon>
        <taxon>Poecilia</taxon>
    </lineage>
</organism>
<dbReference type="AlphaFoldDB" id="A0A096MB49"/>
<evidence type="ECO:0000313" key="1">
    <source>
        <dbReference type="Ensembl" id="ENSPFOP00000028640.1"/>
    </source>
</evidence>
<dbReference type="Proteomes" id="UP000028760">
    <property type="component" value="Unassembled WGS sequence"/>
</dbReference>
<keyword evidence="2" id="KW-1185">Reference proteome</keyword>
<dbReference type="GeneTree" id="ENSGT00940000167839"/>
<protein>
    <submittedName>
        <fullName evidence="1">Putative nuclease HARBI1</fullName>
    </submittedName>
</protein>
<name>A0A096MB49_POEFO</name>
<reference evidence="1" key="2">
    <citation type="submission" date="2025-08" db="UniProtKB">
        <authorList>
            <consortium name="Ensembl"/>
        </authorList>
    </citation>
    <scope>IDENTIFICATION</scope>
</reference>